<evidence type="ECO:0000256" key="1">
    <source>
        <dbReference type="ARBA" id="ARBA00005988"/>
    </source>
</evidence>
<gene>
    <name evidence="8" type="ORF">PCOR1329_LOCUS84981</name>
</gene>
<feature type="compositionally biased region" description="Pro residues" evidence="5">
    <location>
        <begin position="235"/>
        <end position="252"/>
    </location>
</feature>
<evidence type="ECO:0000313" key="8">
    <source>
        <dbReference type="EMBL" id="CAK0910961.1"/>
    </source>
</evidence>
<dbReference type="SUPFAM" id="SSF49854">
    <property type="entry name" value="Spermadhesin, CUB domain"/>
    <property type="match status" value="1"/>
</dbReference>
<feature type="active site" description="Proton donor/acceptor" evidence="3">
    <location>
        <position position="192"/>
    </location>
</feature>
<keyword evidence="4" id="KW-0720">Serine protease</keyword>
<dbReference type="PRINTS" id="PR00722">
    <property type="entry name" value="CHYMOTRYPSIN"/>
</dbReference>
<dbReference type="PROSITE" id="PS00135">
    <property type="entry name" value="TRYPSIN_SER"/>
    <property type="match status" value="1"/>
</dbReference>
<feature type="domain" description="Peptidase M14" evidence="7">
    <location>
        <begin position="1"/>
        <end position="229"/>
    </location>
</feature>
<dbReference type="InterPro" id="IPR043504">
    <property type="entry name" value="Peptidase_S1_PA_chymotrypsin"/>
</dbReference>
<dbReference type="Gene3D" id="2.40.10.10">
    <property type="entry name" value="Trypsin-like serine proteases"/>
    <property type="match status" value="1"/>
</dbReference>
<evidence type="ECO:0000313" key="9">
    <source>
        <dbReference type="Proteomes" id="UP001189429"/>
    </source>
</evidence>
<dbReference type="PANTHER" id="PTHR24252">
    <property type="entry name" value="ACROSIN-RELATED"/>
    <property type="match status" value="1"/>
</dbReference>
<dbReference type="InterPro" id="IPR018114">
    <property type="entry name" value="TRYPSIN_HIS"/>
</dbReference>
<dbReference type="PROSITE" id="PS00134">
    <property type="entry name" value="TRYPSIN_HIS"/>
    <property type="match status" value="1"/>
</dbReference>
<accession>A0ABN9YHS9</accession>
<dbReference type="SMART" id="SM00631">
    <property type="entry name" value="Zn_pept"/>
    <property type="match status" value="1"/>
</dbReference>
<dbReference type="Pfam" id="PF00246">
    <property type="entry name" value="Peptidase_M14"/>
    <property type="match status" value="1"/>
</dbReference>
<dbReference type="Proteomes" id="UP001189429">
    <property type="component" value="Unassembled WGS sequence"/>
</dbReference>
<evidence type="ECO:0000259" key="7">
    <source>
        <dbReference type="PROSITE" id="PS52035"/>
    </source>
</evidence>
<proteinExistence type="inferred from homology"/>
<dbReference type="Gene3D" id="3.40.630.10">
    <property type="entry name" value="Zn peptidases"/>
    <property type="match status" value="1"/>
</dbReference>
<dbReference type="EMBL" id="CAUYUJ010022499">
    <property type="protein sequence ID" value="CAK0910961.1"/>
    <property type="molecule type" value="Genomic_DNA"/>
</dbReference>
<keyword evidence="4" id="KW-0378">Hydrolase</keyword>
<evidence type="ECO:0000256" key="3">
    <source>
        <dbReference type="PROSITE-ProRule" id="PRU01379"/>
    </source>
</evidence>
<evidence type="ECO:0000256" key="4">
    <source>
        <dbReference type="RuleBase" id="RU363034"/>
    </source>
</evidence>
<comment type="similarity">
    <text evidence="1 3">Belongs to the peptidase M14 family.</text>
</comment>
<feature type="region of interest" description="Disordered" evidence="5">
    <location>
        <begin position="508"/>
        <end position="543"/>
    </location>
</feature>
<dbReference type="InterPro" id="IPR001314">
    <property type="entry name" value="Peptidase_S1A"/>
</dbReference>
<protein>
    <recommendedName>
        <fullName evidence="10">Subtilisin</fullName>
    </recommendedName>
</protein>
<feature type="region of interest" description="Disordered" evidence="5">
    <location>
        <begin position="235"/>
        <end position="265"/>
    </location>
</feature>
<keyword evidence="4" id="KW-0645">Protease</keyword>
<dbReference type="InterPro" id="IPR000834">
    <property type="entry name" value="Peptidase_M14"/>
</dbReference>
<evidence type="ECO:0000259" key="6">
    <source>
        <dbReference type="PROSITE" id="PS50240"/>
    </source>
</evidence>
<dbReference type="PANTHER" id="PTHR24252:SF7">
    <property type="entry name" value="HYALIN"/>
    <property type="match status" value="1"/>
</dbReference>
<dbReference type="SMART" id="SM00020">
    <property type="entry name" value="Tryp_SPc"/>
    <property type="match status" value="1"/>
</dbReference>
<comment type="caution">
    <text evidence="8">The sequence shown here is derived from an EMBL/GenBank/DDBJ whole genome shotgun (WGS) entry which is preliminary data.</text>
</comment>
<dbReference type="InterPro" id="IPR001254">
    <property type="entry name" value="Trypsin_dom"/>
</dbReference>
<name>A0ABN9YHS9_9DINO</name>
<dbReference type="InterPro" id="IPR009003">
    <property type="entry name" value="Peptidase_S1_PA"/>
</dbReference>
<evidence type="ECO:0000256" key="5">
    <source>
        <dbReference type="SAM" id="MobiDB-lite"/>
    </source>
</evidence>
<evidence type="ECO:0008006" key="10">
    <source>
        <dbReference type="Google" id="ProtNLM"/>
    </source>
</evidence>
<keyword evidence="9" id="KW-1185">Reference proteome</keyword>
<dbReference type="PROSITE" id="PS50240">
    <property type="entry name" value="TRYPSIN_DOM"/>
    <property type="match status" value="1"/>
</dbReference>
<evidence type="ECO:0000256" key="2">
    <source>
        <dbReference type="ARBA" id="ARBA00023157"/>
    </source>
</evidence>
<reference evidence="8" key="1">
    <citation type="submission" date="2023-10" db="EMBL/GenBank/DDBJ databases">
        <authorList>
            <person name="Chen Y."/>
            <person name="Shah S."/>
            <person name="Dougan E. K."/>
            <person name="Thang M."/>
            <person name="Chan C."/>
        </authorList>
    </citation>
    <scope>NUCLEOTIDE SEQUENCE [LARGE SCALE GENOMIC DNA]</scope>
</reference>
<dbReference type="InterPro" id="IPR033116">
    <property type="entry name" value="TRYPSIN_SER"/>
</dbReference>
<organism evidence="8 9">
    <name type="scientific">Prorocentrum cordatum</name>
    <dbReference type="NCBI Taxonomy" id="2364126"/>
    <lineage>
        <taxon>Eukaryota</taxon>
        <taxon>Sar</taxon>
        <taxon>Alveolata</taxon>
        <taxon>Dinophyceae</taxon>
        <taxon>Prorocentrales</taxon>
        <taxon>Prorocentraceae</taxon>
        <taxon>Prorocentrum</taxon>
    </lineage>
</organism>
<dbReference type="CDD" id="cd00190">
    <property type="entry name" value="Tryp_SPc"/>
    <property type="match status" value="1"/>
</dbReference>
<feature type="domain" description="Peptidase S1" evidence="6">
    <location>
        <begin position="273"/>
        <end position="505"/>
    </location>
</feature>
<dbReference type="InterPro" id="IPR035914">
    <property type="entry name" value="Sperma_CUB_dom_sf"/>
</dbReference>
<keyword evidence="2" id="KW-1015">Disulfide bond</keyword>
<dbReference type="SUPFAM" id="SSF53187">
    <property type="entry name" value="Zn-dependent exopeptidases"/>
    <property type="match status" value="1"/>
</dbReference>
<dbReference type="PROSITE" id="PS52035">
    <property type="entry name" value="PEPTIDASE_M14"/>
    <property type="match status" value="1"/>
</dbReference>
<dbReference type="SUPFAM" id="SSF50494">
    <property type="entry name" value="Trypsin-like serine proteases"/>
    <property type="match status" value="1"/>
</dbReference>
<feature type="compositionally biased region" description="Pro residues" evidence="5">
    <location>
        <begin position="513"/>
        <end position="543"/>
    </location>
</feature>
<sequence length="745" mass="79460">MVGTYLAEYCVDKKRSDPSWMAGMELVIVPVVNPDGLVYSQTSNAMWRKNRAVNAGSSCRGVDLNRNWPKDWNGGESTSTNQCSETYVGPSWASEPETQALGAVLLEAPVNLHLDIHSYGEMILGPWSYTNADHPDKATIDAIGTAMQSAIQSVNGKSYLYGTGDAGGALYLASGVAPDLSTHLGAYGYTIELPPADAWGSAGFQPATSEILPACTEIFEAVKAMVEWFRVQDPTPAPPTVPPTPVPPPTPGPMCGEKGPDDTSWDTRRGERIVGGQDATPCEWKWQVSLAHPSWGHFCGGTLIAPNWVLTAAHCMGNSFVVVAGSYRQLATDATEVTLTVKQVYSHELYDSSETSHDFALVELDSDAPMDDCIGVACLPTEDVAVGEECFITGWGTVSSGGSSPNRMQEAQVTIYSNADCAAAYSNFGWAITDDMLCAHGTNGNGETTDACQGDSGGPLVCASGSDAYTLHGATSWGYGCAVTGYPGVWSRVNFVRDWVYDVMGTTQAPTLQPTPAPPTPAPPPTLAPTPTPTSAPTPSPPTPPWDYMWLSVTGPCSLTGDCVQSPNYPRKYQNNQACAIEVYLKNVGAISVERFITESYFDTLTVNGVAYSGRNGPDGITPTSTVYWNSDYSVRGRGWKLCKTPEPTPVPTPPPPVPTPPPTPPACINGGGWGRRRRSCGPNCGGRGRRRRTCPVRRLTELSGPEVDEHEGIDELMVVATPAPALVAQIPQIPQSSDADIFYP</sequence>
<dbReference type="Pfam" id="PF00089">
    <property type="entry name" value="Trypsin"/>
    <property type="match status" value="1"/>
</dbReference>